<keyword evidence="3" id="KW-1185">Reference proteome</keyword>
<accession>A0A2S0HWC5</accession>
<feature type="transmembrane region" description="Helical" evidence="1">
    <location>
        <begin position="83"/>
        <end position="108"/>
    </location>
</feature>
<dbReference type="InterPro" id="IPR007403">
    <property type="entry name" value="DUF456"/>
</dbReference>
<dbReference type="PANTHER" id="PTHR39165:SF1">
    <property type="entry name" value="DUF456 DOMAIN-CONTAINING PROTEIN"/>
    <property type="match status" value="1"/>
</dbReference>
<keyword evidence="1" id="KW-0812">Transmembrane</keyword>
<dbReference type="EMBL" id="CP027062">
    <property type="protein sequence ID" value="AVI50959.1"/>
    <property type="molecule type" value="Genomic_DNA"/>
</dbReference>
<dbReference type="Proteomes" id="UP000238442">
    <property type="component" value="Chromosome"/>
</dbReference>
<gene>
    <name evidence="2" type="ORF">C5O00_07125</name>
</gene>
<dbReference type="RefSeq" id="WP_105216182.1">
    <property type="nucleotide sequence ID" value="NZ_CP027062.1"/>
</dbReference>
<keyword evidence="1" id="KW-1133">Transmembrane helix</keyword>
<dbReference type="KEGG" id="aue:C5O00_07125"/>
<proteinExistence type="predicted"/>
<evidence type="ECO:0000313" key="3">
    <source>
        <dbReference type="Proteomes" id="UP000238442"/>
    </source>
</evidence>
<dbReference type="AlphaFoldDB" id="A0A2S0HWC5"/>
<dbReference type="PANTHER" id="PTHR39165">
    <property type="entry name" value="IG HYPOTHETICAL 17883"/>
    <property type="match status" value="1"/>
</dbReference>
<feature type="transmembrane region" description="Helical" evidence="1">
    <location>
        <begin position="7"/>
        <end position="28"/>
    </location>
</feature>
<organism evidence="2 3">
    <name type="scientific">Pukyongia salina</name>
    <dbReference type="NCBI Taxonomy" id="2094025"/>
    <lineage>
        <taxon>Bacteria</taxon>
        <taxon>Pseudomonadati</taxon>
        <taxon>Bacteroidota</taxon>
        <taxon>Flavobacteriia</taxon>
        <taxon>Flavobacteriales</taxon>
        <taxon>Flavobacteriaceae</taxon>
        <taxon>Pukyongia</taxon>
    </lineage>
</organism>
<evidence type="ECO:0000313" key="2">
    <source>
        <dbReference type="EMBL" id="AVI50959.1"/>
    </source>
</evidence>
<name>A0A2S0HWC5_9FLAO</name>
<keyword evidence="1" id="KW-0472">Membrane</keyword>
<sequence>MDIILLIVGFILMLVGIVGSILPVIPGTPISWLGLIVLYLAPSIEFDWTFIIITGVVAIGIYIMDYIIPALGTKKFGGSKAGAWGTFIGLIVGILAPIPFGILIGPFVGALVGELAFNQTQGPQAIKAAFGSFIGFLASTFMKLFATFVFLGLFCWKVWEFRSLLF</sequence>
<feature type="transmembrane region" description="Helical" evidence="1">
    <location>
        <begin position="128"/>
        <end position="156"/>
    </location>
</feature>
<dbReference type="OrthoDB" id="9808460at2"/>
<dbReference type="Pfam" id="PF04306">
    <property type="entry name" value="DUF456"/>
    <property type="match status" value="1"/>
</dbReference>
<reference evidence="2 3" key="1">
    <citation type="submission" date="2018-02" db="EMBL/GenBank/DDBJ databases">
        <title>Genomic analysis of the strain RR4-38 isolated from a seawater recirculating aquaculture system.</title>
        <authorList>
            <person name="Kim Y.-S."/>
            <person name="Jang Y.H."/>
            <person name="Kim K.-H."/>
        </authorList>
    </citation>
    <scope>NUCLEOTIDE SEQUENCE [LARGE SCALE GENOMIC DNA]</scope>
    <source>
        <strain evidence="2 3">RR4-38</strain>
    </source>
</reference>
<evidence type="ECO:0000256" key="1">
    <source>
        <dbReference type="SAM" id="Phobius"/>
    </source>
</evidence>
<feature type="transmembrane region" description="Helical" evidence="1">
    <location>
        <begin position="48"/>
        <end position="71"/>
    </location>
</feature>
<protein>
    <submittedName>
        <fullName evidence="2">DUF456 domain-containing protein</fullName>
    </submittedName>
</protein>